<reference evidence="2" key="2">
    <citation type="journal article" date="2007" name="PLoS Biol.">
        <title>Survey sequencing and comparative analysis of the elephant shark (Callorhinchus milii) genome.</title>
        <authorList>
            <person name="Venkatesh B."/>
            <person name="Kirkness E.F."/>
            <person name="Loh Y.H."/>
            <person name="Halpern A.L."/>
            <person name="Lee A.P."/>
            <person name="Johnson J."/>
            <person name="Dandona N."/>
            <person name="Viswanathan L.D."/>
            <person name="Tay A."/>
            <person name="Venter J.C."/>
            <person name="Strausberg R.L."/>
            <person name="Brenner S."/>
        </authorList>
    </citation>
    <scope>NUCLEOTIDE SEQUENCE [LARGE SCALE GENOMIC DNA]</scope>
</reference>
<protein>
    <submittedName>
        <fullName evidence="1">Uncharacterized protein</fullName>
    </submittedName>
</protein>
<reference evidence="2" key="1">
    <citation type="journal article" date="2006" name="Science">
        <title>Ancient noncoding elements conserved in the human genome.</title>
        <authorList>
            <person name="Venkatesh B."/>
            <person name="Kirkness E.F."/>
            <person name="Loh Y.H."/>
            <person name="Halpern A.L."/>
            <person name="Lee A.P."/>
            <person name="Johnson J."/>
            <person name="Dandona N."/>
            <person name="Viswanathan L.D."/>
            <person name="Tay A."/>
            <person name="Venter J.C."/>
            <person name="Strausberg R.L."/>
            <person name="Brenner S."/>
        </authorList>
    </citation>
    <scope>NUCLEOTIDE SEQUENCE [LARGE SCALE GENOMIC DNA]</scope>
</reference>
<reference evidence="1" key="4">
    <citation type="submission" date="2025-08" db="UniProtKB">
        <authorList>
            <consortium name="Ensembl"/>
        </authorList>
    </citation>
    <scope>IDENTIFICATION</scope>
</reference>
<reference evidence="2" key="3">
    <citation type="journal article" date="2014" name="Nature">
        <title>Elephant shark genome provides unique insights into gnathostome evolution.</title>
        <authorList>
            <consortium name="International Elephant Shark Genome Sequencing Consortium"/>
            <person name="Venkatesh B."/>
            <person name="Lee A.P."/>
            <person name="Ravi V."/>
            <person name="Maurya A.K."/>
            <person name="Lian M.M."/>
            <person name="Swann J.B."/>
            <person name="Ohta Y."/>
            <person name="Flajnik M.F."/>
            <person name="Sutoh Y."/>
            <person name="Kasahara M."/>
            <person name="Hoon S."/>
            <person name="Gangu V."/>
            <person name="Roy S.W."/>
            <person name="Irimia M."/>
            <person name="Korzh V."/>
            <person name="Kondrychyn I."/>
            <person name="Lim Z.W."/>
            <person name="Tay B.H."/>
            <person name="Tohari S."/>
            <person name="Kong K.W."/>
            <person name="Ho S."/>
            <person name="Lorente-Galdos B."/>
            <person name="Quilez J."/>
            <person name="Marques-Bonet T."/>
            <person name="Raney B.J."/>
            <person name="Ingham P.W."/>
            <person name="Tay A."/>
            <person name="Hillier L.W."/>
            <person name="Minx P."/>
            <person name="Boehm T."/>
            <person name="Wilson R.K."/>
            <person name="Brenner S."/>
            <person name="Warren W.C."/>
        </authorList>
    </citation>
    <scope>NUCLEOTIDE SEQUENCE [LARGE SCALE GENOMIC DNA]</scope>
</reference>
<reference evidence="1" key="5">
    <citation type="submission" date="2025-09" db="UniProtKB">
        <authorList>
            <consortium name="Ensembl"/>
        </authorList>
    </citation>
    <scope>IDENTIFICATION</scope>
</reference>
<evidence type="ECO:0000313" key="1">
    <source>
        <dbReference type="Ensembl" id="ENSCMIP00000005450.1"/>
    </source>
</evidence>
<dbReference type="AlphaFoldDB" id="A0A4W3GQZ9"/>
<sequence>MFRPLPRESNPGPLAREARARTPELQDCTLMVCVCNGVCVAGLCVWSRWGSWSPC</sequence>
<dbReference type="Ensembl" id="ENSCMIT00000005638.1">
    <property type="protein sequence ID" value="ENSCMIP00000005450.1"/>
    <property type="gene ID" value="ENSCMIG00000003163.1"/>
</dbReference>
<keyword evidence="2" id="KW-1185">Reference proteome</keyword>
<proteinExistence type="predicted"/>
<evidence type="ECO:0000313" key="2">
    <source>
        <dbReference type="Proteomes" id="UP000314986"/>
    </source>
</evidence>
<organism evidence="1 2">
    <name type="scientific">Callorhinchus milii</name>
    <name type="common">Ghost shark</name>
    <dbReference type="NCBI Taxonomy" id="7868"/>
    <lineage>
        <taxon>Eukaryota</taxon>
        <taxon>Metazoa</taxon>
        <taxon>Chordata</taxon>
        <taxon>Craniata</taxon>
        <taxon>Vertebrata</taxon>
        <taxon>Chondrichthyes</taxon>
        <taxon>Holocephali</taxon>
        <taxon>Chimaeriformes</taxon>
        <taxon>Callorhinchidae</taxon>
        <taxon>Callorhinchus</taxon>
    </lineage>
</organism>
<dbReference type="InParanoid" id="A0A4W3GQZ9"/>
<dbReference type="Proteomes" id="UP000314986">
    <property type="component" value="Unassembled WGS sequence"/>
</dbReference>
<accession>A0A4W3GQZ9</accession>
<name>A0A4W3GQZ9_CALMI</name>